<keyword evidence="2" id="KW-1133">Transmembrane helix</keyword>
<gene>
    <name evidence="5" type="ORF">BHM03_00028080</name>
</gene>
<feature type="compositionally biased region" description="Basic and acidic residues" evidence="1">
    <location>
        <begin position="1"/>
        <end position="11"/>
    </location>
</feature>
<dbReference type="PANTHER" id="PTHR31351:SF2">
    <property type="entry name" value="PHOSPHOINOSITIDE BINDING PROTEIN"/>
    <property type="match status" value="1"/>
</dbReference>
<dbReference type="PANTHER" id="PTHR31351">
    <property type="entry name" value="EXPRESSED PROTEIN"/>
    <property type="match status" value="1"/>
</dbReference>
<dbReference type="InterPro" id="IPR013666">
    <property type="entry name" value="PH_pln"/>
</dbReference>
<evidence type="ECO:0000313" key="5">
    <source>
        <dbReference type="EMBL" id="RZR73774.1"/>
    </source>
</evidence>
<evidence type="ECO:0000256" key="1">
    <source>
        <dbReference type="SAM" id="MobiDB-lite"/>
    </source>
</evidence>
<evidence type="ECO:0000259" key="3">
    <source>
        <dbReference type="Pfam" id="PF05703"/>
    </source>
</evidence>
<organism evidence="5">
    <name type="scientific">Ensete ventricosum</name>
    <name type="common">Abyssinian banana</name>
    <name type="synonym">Musa ensete</name>
    <dbReference type="NCBI Taxonomy" id="4639"/>
    <lineage>
        <taxon>Eukaryota</taxon>
        <taxon>Viridiplantae</taxon>
        <taxon>Streptophyta</taxon>
        <taxon>Embryophyta</taxon>
        <taxon>Tracheophyta</taxon>
        <taxon>Spermatophyta</taxon>
        <taxon>Magnoliopsida</taxon>
        <taxon>Liliopsida</taxon>
        <taxon>Zingiberales</taxon>
        <taxon>Musaceae</taxon>
        <taxon>Ensete</taxon>
    </lineage>
</organism>
<feature type="domain" description="Pleckstrin-like plant" evidence="4">
    <location>
        <begin position="317"/>
        <end position="408"/>
    </location>
</feature>
<dbReference type="InterPro" id="IPR008546">
    <property type="entry name" value="VAN3-bd-like_auxin_canal"/>
</dbReference>
<dbReference type="AlphaFoldDB" id="A0A445MHL1"/>
<proteinExistence type="predicted"/>
<dbReference type="Pfam" id="PF05703">
    <property type="entry name" value="Auxin_canalis"/>
    <property type="match status" value="1"/>
</dbReference>
<dbReference type="Pfam" id="PF08458">
    <property type="entry name" value="PH_2"/>
    <property type="match status" value="1"/>
</dbReference>
<evidence type="ECO:0008006" key="6">
    <source>
        <dbReference type="Google" id="ProtNLM"/>
    </source>
</evidence>
<feature type="non-terminal residue" evidence="5">
    <location>
        <position position="409"/>
    </location>
</feature>
<dbReference type="EMBL" id="KV876017">
    <property type="protein sequence ID" value="RZR73774.1"/>
    <property type="molecule type" value="Genomic_DNA"/>
</dbReference>
<evidence type="ECO:0000259" key="4">
    <source>
        <dbReference type="Pfam" id="PF08458"/>
    </source>
</evidence>
<feature type="region of interest" description="Disordered" evidence="1">
    <location>
        <begin position="52"/>
        <end position="78"/>
    </location>
</feature>
<reference evidence="5" key="1">
    <citation type="journal article" date="2018" name="Data Brief">
        <title>Genome sequence data from 17 accessions of Ensete ventricosum, a staple food crop for millions in Ethiopia.</title>
        <authorList>
            <person name="Yemataw Z."/>
            <person name="Muzemil S."/>
            <person name="Ambachew D."/>
            <person name="Tripathi L."/>
            <person name="Tesfaye K."/>
            <person name="Chala A."/>
            <person name="Farbos A."/>
            <person name="O'Neill P."/>
            <person name="Moore K."/>
            <person name="Grant M."/>
            <person name="Studholme D.J."/>
        </authorList>
    </citation>
    <scope>NUCLEOTIDE SEQUENCE [LARGE SCALE GENOMIC DNA]</scope>
    <source>
        <tissue evidence="5">Leaf</tissue>
    </source>
</reference>
<feature type="domain" description="VAN3-binding protein-like auxin canalisation" evidence="3">
    <location>
        <begin position="22"/>
        <end position="253"/>
    </location>
</feature>
<feature type="region of interest" description="Disordered" evidence="1">
    <location>
        <begin position="1"/>
        <end position="23"/>
    </location>
</feature>
<sequence length="409" mass="43833">MRLENIEEDRPASCLPLSLRPPETPTEAMEFLARSWSLSAVEISKALTLFENRNPSDSTGVERQDSNPPLSAAREENPAVELKLPVADEAVGISPPISPRDNIDLKVRQLLSPAIRHLPQAHSSFCSTYMQLLRGAARGKTMGGWLKDQKEKRRTEARTRKAQAYAATSVAGVAAAVAAVVASAVFSPDASRTNCGNKITAAIASAAALVASHCVEIAQTMGATHDQILKVVHSAVGAQTSGDIMALTAGAATEVGSCEEPCIVLMIASCTAALRGAATLRARLYKEIQSATAAGDEKESSSDGCSSALTFVANGGELLKRTRKGMDYSVLHWKQVSVYVNSNWQLRKCNNLQVVVKTKSTHMAGTFVKKKKCKISFVIDVCANIPAWPGREVEDGSHQRAYFGIRTPE</sequence>
<protein>
    <recommendedName>
        <fullName evidence="6">VAN3-binding protein-like auxin canalisation domain-containing protein</fullName>
    </recommendedName>
</protein>
<evidence type="ECO:0000256" key="2">
    <source>
        <dbReference type="SAM" id="Phobius"/>
    </source>
</evidence>
<name>A0A445MHL1_ENSVE</name>
<feature type="transmembrane region" description="Helical" evidence="2">
    <location>
        <begin position="162"/>
        <end position="186"/>
    </location>
</feature>
<keyword evidence="2" id="KW-0812">Transmembrane</keyword>
<dbReference type="InterPro" id="IPR040269">
    <property type="entry name" value="VAB"/>
</dbReference>
<accession>A0A445MHL1</accession>
<dbReference type="Proteomes" id="UP000290560">
    <property type="component" value="Unassembled WGS sequence"/>
</dbReference>
<keyword evidence="2" id="KW-0472">Membrane</keyword>